<keyword evidence="1" id="KW-0812">Transmembrane</keyword>
<proteinExistence type="predicted"/>
<dbReference type="EMBL" id="LQNU01000054">
    <property type="protein sequence ID" value="KZE81030.1"/>
    <property type="molecule type" value="Genomic_DNA"/>
</dbReference>
<accession>A0A163Z577</accession>
<protein>
    <submittedName>
        <fullName evidence="2">Uncharacterized protein</fullName>
    </submittedName>
</protein>
<keyword evidence="3" id="KW-1185">Reference proteome</keyword>
<name>A0A163Z577_9FLAO</name>
<dbReference type="AlphaFoldDB" id="A0A163Z577"/>
<keyword evidence="1" id="KW-0472">Membrane</keyword>
<keyword evidence="1" id="KW-1133">Transmembrane helix</keyword>
<feature type="transmembrane region" description="Helical" evidence="1">
    <location>
        <begin position="7"/>
        <end position="28"/>
    </location>
</feature>
<comment type="caution">
    <text evidence="2">The sequence shown here is derived from an EMBL/GenBank/DDBJ whole genome shotgun (WGS) entry which is preliminary data.</text>
</comment>
<sequence>MSKKDLFTALLKLIGFYTFFTYLVSLLNTVFYTIVQDGTSLSEQKIEIGYYLIFIVCSLVLMLFAEKIVGVFRLNKGYERDFIALDNMKNVDIVKVGIFILGIILVASNLSYVILWIIQRFATAVRNGNMLPFDIYSSFTAFANLILGFLMITNFGRIAKWFVKWNKEEE</sequence>
<dbReference type="RefSeq" id="WP_038987372.1">
    <property type="nucleotide sequence ID" value="NZ_JWJO01000046.1"/>
</dbReference>
<gene>
    <name evidence="2" type="ORF">AV926_09675</name>
</gene>
<organism evidence="2 3">
    <name type="scientific">Myroides marinus</name>
    <dbReference type="NCBI Taxonomy" id="703342"/>
    <lineage>
        <taxon>Bacteria</taxon>
        <taxon>Pseudomonadati</taxon>
        <taxon>Bacteroidota</taxon>
        <taxon>Flavobacteriia</taxon>
        <taxon>Flavobacteriales</taxon>
        <taxon>Flavobacteriaceae</taxon>
        <taxon>Myroides</taxon>
    </lineage>
</organism>
<evidence type="ECO:0000256" key="1">
    <source>
        <dbReference type="SAM" id="Phobius"/>
    </source>
</evidence>
<dbReference type="Proteomes" id="UP000076630">
    <property type="component" value="Unassembled WGS sequence"/>
</dbReference>
<evidence type="ECO:0000313" key="3">
    <source>
        <dbReference type="Proteomes" id="UP000076630"/>
    </source>
</evidence>
<reference evidence="2 3" key="1">
    <citation type="submission" date="2016-01" db="EMBL/GenBank/DDBJ databases">
        <title>Whole genome sequencing of Myroides marinus L41.</title>
        <authorList>
            <person name="Hong K.W."/>
        </authorList>
    </citation>
    <scope>NUCLEOTIDE SEQUENCE [LARGE SCALE GENOMIC DNA]</scope>
    <source>
        <strain evidence="2 3">L41</strain>
    </source>
</reference>
<feature type="transmembrane region" description="Helical" evidence="1">
    <location>
        <begin position="93"/>
        <end position="115"/>
    </location>
</feature>
<feature type="transmembrane region" description="Helical" evidence="1">
    <location>
        <begin position="135"/>
        <end position="155"/>
    </location>
</feature>
<feature type="transmembrane region" description="Helical" evidence="1">
    <location>
        <begin position="48"/>
        <end position="72"/>
    </location>
</feature>
<evidence type="ECO:0000313" key="2">
    <source>
        <dbReference type="EMBL" id="KZE81030.1"/>
    </source>
</evidence>
<dbReference type="OrthoDB" id="1453725at2"/>